<protein>
    <recommendedName>
        <fullName evidence="6">SWIM-type domain-containing protein</fullName>
    </recommendedName>
</protein>
<gene>
    <name evidence="4" type="ORF">PCOR1329_LOCUS8815</name>
</gene>
<keyword evidence="3" id="KW-1133">Transmembrane helix</keyword>
<proteinExistence type="predicted"/>
<feature type="transmembrane region" description="Helical" evidence="3">
    <location>
        <begin position="187"/>
        <end position="206"/>
    </location>
</feature>
<dbReference type="EMBL" id="CAUYUJ010002436">
    <property type="protein sequence ID" value="CAK0800756.1"/>
    <property type="molecule type" value="Genomic_DNA"/>
</dbReference>
<keyword evidence="3" id="KW-0812">Transmembrane</keyword>
<comment type="caution">
    <text evidence="4">The sequence shown here is derived from an EMBL/GenBank/DDBJ whole genome shotgun (WGS) entry which is preliminary data.</text>
</comment>
<feature type="region of interest" description="Disordered" evidence="2">
    <location>
        <begin position="1"/>
        <end position="37"/>
    </location>
</feature>
<reference evidence="4" key="1">
    <citation type="submission" date="2023-10" db="EMBL/GenBank/DDBJ databases">
        <authorList>
            <person name="Chen Y."/>
            <person name="Shah S."/>
            <person name="Dougan E. K."/>
            <person name="Thang M."/>
            <person name="Chan C."/>
        </authorList>
    </citation>
    <scope>NUCLEOTIDE SEQUENCE [LARGE SCALE GENOMIC DNA]</scope>
</reference>
<keyword evidence="5" id="KW-1185">Reference proteome</keyword>
<keyword evidence="3" id="KW-0472">Membrane</keyword>
<dbReference type="Proteomes" id="UP001189429">
    <property type="component" value="Unassembled WGS sequence"/>
</dbReference>
<evidence type="ECO:0000256" key="2">
    <source>
        <dbReference type="SAM" id="MobiDB-lite"/>
    </source>
</evidence>
<feature type="compositionally biased region" description="Gly residues" evidence="2">
    <location>
        <begin position="21"/>
        <end position="33"/>
    </location>
</feature>
<evidence type="ECO:0000313" key="5">
    <source>
        <dbReference type="Proteomes" id="UP001189429"/>
    </source>
</evidence>
<evidence type="ECO:0000256" key="3">
    <source>
        <dbReference type="SAM" id="Phobius"/>
    </source>
</evidence>
<accession>A0ABN9Q8A4</accession>
<evidence type="ECO:0000256" key="1">
    <source>
        <dbReference type="SAM" id="Coils"/>
    </source>
</evidence>
<sequence>MSSRRWLFDGDGEEAGAQTRGAGGGRPTAGGGSSRQERLQAATSKLILWSLSRGRSRHEVLASGGLVAACQQSRRSYDKELKDLEEKGKNGEKMWEVIRRGEMLEVARACPCFRLKIFRKGESAPQKGAFYMKFHRDSALCKHIATLMEQLVIMEGSGIQWNPSEGSAALLAKSEAGQPPRRLGRHAAVAAVLGALVVLATAAFAGRSMLHDGRVQLSRVAQGAVVLEVTADAASGAGVQAVRDNVTELQTQMHSLEEAAGPASAAAVQALKDNITELQSRLSYLLERFPAEVSTSPVLMPVPAPTVEDASRRPLGPNQKYCGALPIPVNATCCNGIAGAPFSTCCAGKIVCGMLSTCCGNICCSPGAVCCNGICGAPNAICTANGILLAPMIKPTESPRSKER</sequence>
<organism evidence="4 5">
    <name type="scientific">Prorocentrum cordatum</name>
    <dbReference type="NCBI Taxonomy" id="2364126"/>
    <lineage>
        <taxon>Eukaryota</taxon>
        <taxon>Sar</taxon>
        <taxon>Alveolata</taxon>
        <taxon>Dinophyceae</taxon>
        <taxon>Prorocentrales</taxon>
        <taxon>Prorocentraceae</taxon>
        <taxon>Prorocentrum</taxon>
    </lineage>
</organism>
<evidence type="ECO:0008006" key="6">
    <source>
        <dbReference type="Google" id="ProtNLM"/>
    </source>
</evidence>
<name>A0ABN9Q8A4_9DINO</name>
<evidence type="ECO:0000313" key="4">
    <source>
        <dbReference type="EMBL" id="CAK0800756.1"/>
    </source>
</evidence>
<keyword evidence="1" id="KW-0175">Coiled coil</keyword>
<feature type="coiled-coil region" evidence="1">
    <location>
        <begin position="239"/>
        <end position="288"/>
    </location>
</feature>